<dbReference type="PANTHER" id="PTHR24148:SF64">
    <property type="entry name" value="HETEROKARYON INCOMPATIBILITY DOMAIN-CONTAINING PROTEIN"/>
    <property type="match status" value="1"/>
</dbReference>
<dbReference type="STRING" id="1230097.A0A423XEV6"/>
<name>A0A423XEV6_9PEZI</name>
<dbReference type="InParanoid" id="A0A423XEV6"/>
<gene>
    <name evidence="2" type="ORF">VPNG_03703</name>
</gene>
<dbReference type="Proteomes" id="UP000285146">
    <property type="component" value="Unassembled WGS sequence"/>
</dbReference>
<feature type="domain" description="Heterokaryon incompatibility" evidence="1">
    <location>
        <begin position="47"/>
        <end position="210"/>
    </location>
</feature>
<dbReference type="InterPro" id="IPR010730">
    <property type="entry name" value="HET"/>
</dbReference>
<dbReference type="OrthoDB" id="3477286at2759"/>
<dbReference type="EMBL" id="LKEB01000012">
    <property type="protein sequence ID" value="ROW14724.1"/>
    <property type="molecule type" value="Genomic_DNA"/>
</dbReference>
<evidence type="ECO:0000259" key="1">
    <source>
        <dbReference type="Pfam" id="PF06985"/>
    </source>
</evidence>
<sequence length="630" mass="71322">MATKYEYLPLKLGTDNIRLLTLQPGKAADGISITLQHCSLAAATGRYEALSYVWGSTDNPVRIKARSNLLSAYRSLSVTQNLAVALRHLRGPGVPRTLWIDAICIDQNNTQERSKQVLRMNDIYRMAARVVIWLGPESPDSDVAMRLLDHLSRMVRHDVWISTMMPSLIGEAEPHWADSRVSLPWVWSEMRAIEGLINRRWFERLWVVQEALANTATLVVCGTSEMTWKALFHSLLVLSQKPGWSEEMGWRILSIIRAFFPEGGDNPIDMVRGTRQMDCADPRDKIYAVLAVANNALSIEPDYTLNAMQVYQQFAVAHARSYDLDFLRCCELAHQESSWPTWVPDWASPSNTQNTLFQDPTEFAWAPVVEALDQGLIRVPAVRVSALDKVEKISMPSNNISCISLEIRRLAPAHMESLVYKTGCSLLEAFCGALAAVDFREVWLPTRRSEWPNSETGAKAVRACLQHTEETPLNFNDEDGYLNWVYNMTNNRALIFTDEGHIGLALACVRKGDVVYAIPMCASLIVLRPVEGFETRFQVVGECFLYGLNHGEAILGALPGHIRQEWHHKPEINYWQKTYRNVETDEISREDPRLLALGIRPRIGTNGRIRRIAREKLEKAGARIPYIELV</sequence>
<evidence type="ECO:0000313" key="3">
    <source>
        <dbReference type="Proteomes" id="UP000285146"/>
    </source>
</evidence>
<reference evidence="2 3" key="1">
    <citation type="submission" date="2015-09" db="EMBL/GenBank/DDBJ databases">
        <title>Host preference determinants of Valsa canker pathogens revealed by comparative genomics.</title>
        <authorList>
            <person name="Yin Z."/>
            <person name="Huang L."/>
        </authorList>
    </citation>
    <scope>NUCLEOTIDE SEQUENCE [LARGE SCALE GENOMIC DNA]</scope>
    <source>
        <strain evidence="2 3">SXYLt</strain>
    </source>
</reference>
<evidence type="ECO:0000313" key="2">
    <source>
        <dbReference type="EMBL" id="ROW14724.1"/>
    </source>
</evidence>
<accession>A0A423XEV6</accession>
<organism evidence="2 3">
    <name type="scientific">Cytospora leucostoma</name>
    <dbReference type="NCBI Taxonomy" id="1230097"/>
    <lineage>
        <taxon>Eukaryota</taxon>
        <taxon>Fungi</taxon>
        <taxon>Dikarya</taxon>
        <taxon>Ascomycota</taxon>
        <taxon>Pezizomycotina</taxon>
        <taxon>Sordariomycetes</taxon>
        <taxon>Sordariomycetidae</taxon>
        <taxon>Diaporthales</taxon>
        <taxon>Cytosporaceae</taxon>
        <taxon>Cytospora</taxon>
    </lineage>
</organism>
<dbReference type="InterPro" id="IPR052895">
    <property type="entry name" value="HetReg/Transcr_Mod"/>
</dbReference>
<protein>
    <recommendedName>
        <fullName evidence="1">Heterokaryon incompatibility domain-containing protein</fullName>
    </recommendedName>
</protein>
<dbReference type="AlphaFoldDB" id="A0A423XEV6"/>
<dbReference type="Pfam" id="PF06985">
    <property type="entry name" value="HET"/>
    <property type="match status" value="1"/>
</dbReference>
<proteinExistence type="predicted"/>
<dbReference type="PANTHER" id="PTHR24148">
    <property type="entry name" value="ANKYRIN REPEAT DOMAIN-CONTAINING PROTEIN 39 HOMOLOG-RELATED"/>
    <property type="match status" value="1"/>
</dbReference>
<comment type="caution">
    <text evidence="2">The sequence shown here is derived from an EMBL/GenBank/DDBJ whole genome shotgun (WGS) entry which is preliminary data.</text>
</comment>
<keyword evidence="3" id="KW-1185">Reference proteome</keyword>